<feature type="transmembrane region" description="Helical" evidence="5">
    <location>
        <begin position="243"/>
        <end position="262"/>
    </location>
</feature>
<dbReference type="Pfam" id="PF01124">
    <property type="entry name" value="MAPEG"/>
    <property type="match status" value="2"/>
</dbReference>
<dbReference type="PANTHER" id="PTHR35371:SF1">
    <property type="entry name" value="BLR7753 PROTEIN"/>
    <property type="match status" value="1"/>
</dbReference>
<dbReference type="PANTHER" id="PTHR35371">
    <property type="entry name" value="INNER MEMBRANE PROTEIN"/>
    <property type="match status" value="1"/>
</dbReference>
<dbReference type="InterPro" id="IPR023352">
    <property type="entry name" value="MAPEG-like_dom_sf"/>
</dbReference>
<accession>A0A9W8K1Q7</accession>
<proteinExistence type="predicted"/>
<evidence type="ECO:0000256" key="1">
    <source>
        <dbReference type="ARBA" id="ARBA00004370"/>
    </source>
</evidence>
<sequence>MVDFNSPLSLYSIPVVWFTSFYPNFWKFLIINRTVGYNKYPRTNLSRAKGAKDRISPELSGRLERMEGAHLNGNEALPLWAAAVLAGNLVGLDNRWMNNMSASYVVLRLLFNHLYINFNHIANGVPRTVVFFVGLSSVPLEDSLEGGWKGGLSLTAIIIAPRMTAANLAKNKDLSPEFVAKAARMEAAHQNGLESLPLFGLAVIAGNVAGLDNTTLNIAAGSYLVTRMIFNYVYFIQQTKRMAALRSLTWIASLTFPFYILVKSAQVLGAKS</sequence>
<reference evidence="6" key="1">
    <citation type="submission" date="2022-07" db="EMBL/GenBank/DDBJ databases">
        <title>Genome Sequence of Agrocybe chaxingu.</title>
        <authorList>
            <person name="Buettner E."/>
        </authorList>
    </citation>
    <scope>NUCLEOTIDE SEQUENCE</scope>
    <source>
        <strain evidence="6">MP-N11</strain>
    </source>
</reference>
<evidence type="ECO:0000313" key="7">
    <source>
        <dbReference type="Proteomes" id="UP001148786"/>
    </source>
</evidence>
<evidence type="ECO:0000256" key="4">
    <source>
        <dbReference type="ARBA" id="ARBA00023136"/>
    </source>
</evidence>
<feature type="transmembrane region" description="Helical" evidence="5">
    <location>
        <begin position="191"/>
        <end position="210"/>
    </location>
</feature>
<dbReference type="Gene3D" id="1.20.120.550">
    <property type="entry name" value="Membrane associated eicosanoid/glutathione metabolism-like domain"/>
    <property type="match status" value="2"/>
</dbReference>
<name>A0A9W8K1Q7_9AGAR</name>
<keyword evidence="7" id="KW-1185">Reference proteome</keyword>
<dbReference type="InterPro" id="IPR001129">
    <property type="entry name" value="Membr-assoc_MAPEG"/>
</dbReference>
<gene>
    <name evidence="6" type="ORF">NLJ89_g5058</name>
</gene>
<dbReference type="Proteomes" id="UP001148786">
    <property type="component" value="Unassembled WGS sequence"/>
</dbReference>
<evidence type="ECO:0000256" key="5">
    <source>
        <dbReference type="SAM" id="Phobius"/>
    </source>
</evidence>
<evidence type="ECO:0000256" key="2">
    <source>
        <dbReference type="ARBA" id="ARBA00022692"/>
    </source>
</evidence>
<evidence type="ECO:0000256" key="3">
    <source>
        <dbReference type="ARBA" id="ARBA00022989"/>
    </source>
</evidence>
<dbReference type="OrthoDB" id="2122304at2759"/>
<evidence type="ECO:0000313" key="6">
    <source>
        <dbReference type="EMBL" id="KAJ3509739.1"/>
    </source>
</evidence>
<comment type="subcellular location">
    <subcellularLocation>
        <location evidence="1">Membrane</location>
    </subcellularLocation>
</comment>
<protein>
    <submittedName>
        <fullName evidence="6">Uncharacterized protein</fullName>
    </submittedName>
</protein>
<organism evidence="6 7">
    <name type="scientific">Agrocybe chaxingu</name>
    <dbReference type="NCBI Taxonomy" id="84603"/>
    <lineage>
        <taxon>Eukaryota</taxon>
        <taxon>Fungi</taxon>
        <taxon>Dikarya</taxon>
        <taxon>Basidiomycota</taxon>
        <taxon>Agaricomycotina</taxon>
        <taxon>Agaricomycetes</taxon>
        <taxon>Agaricomycetidae</taxon>
        <taxon>Agaricales</taxon>
        <taxon>Agaricineae</taxon>
        <taxon>Strophariaceae</taxon>
        <taxon>Agrocybe</taxon>
    </lineage>
</organism>
<feature type="transmembrane region" description="Helical" evidence="5">
    <location>
        <begin position="216"/>
        <end position="236"/>
    </location>
</feature>
<comment type="caution">
    <text evidence="6">The sequence shown here is derived from an EMBL/GenBank/DDBJ whole genome shotgun (WGS) entry which is preliminary data.</text>
</comment>
<dbReference type="GO" id="GO:0016020">
    <property type="term" value="C:membrane"/>
    <property type="evidence" value="ECO:0007669"/>
    <property type="project" value="UniProtKB-SubCell"/>
</dbReference>
<keyword evidence="2 5" id="KW-0812">Transmembrane</keyword>
<dbReference type="EMBL" id="JANKHO010000454">
    <property type="protein sequence ID" value="KAJ3509739.1"/>
    <property type="molecule type" value="Genomic_DNA"/>
</dbReference>
<dbReference type="AlphaFoldDB" id="A0A9W8K1Q7"/>
<dbReference type="SUPFAM" id="SSF161084">
    <property type="entry name" value="MAPEG domain-like"/>
    <property type="match status" value="2"/>
</dbReference>
<keyword evidence="3 5" id="KW-1133">Transmembrane helix</keyword>
<keyword evidence="4 5" id="KW-0472">Membrane</keyword>